<dbReference type="EMBL" id="FWFW01000004">
    <property type="protein sequence ID" value="SLN39034.1"/>
    <property type="molecule type" value="Genomic_DNA"/>
</dbReference>
<reference evidence="3 4" key="1">
    <citation type="submission" date="2017-03" db="EMBL/GenBank/DDBJ databases">
        <authorList>
            <person name="Afonso C.L."/>
            <person name="Miller P.J."/>
            <person name="Scott M.A."/>
            <person name="Spackman E."/>
            <person name="Goraichik I."/>
            <person name="Dimitrov K.M."/>
            <person name="Suarez D.L."/>
            <person name="Swayne D.E."/>
        </authorList>
    </citation>
    <scope>NUCLEOTIDE SEQUENCE [LARGE SCALE GENOMIC DNA]</scope>
    <source>
        <strain evidence="3 4">CECT 7971</strain>
    </source>
</reference>
<dbReference type="RefSeq" id="WP_085848849.1">
    <property type="nucleotide sequence ID" value="NZ_FNZV01000003.1"/>
</dbReference>
<dbReference type="Proteomes" id="UP000193307">
    <property type="component" value="Unassembled WGS sequence"/>
</dbReference>
<dbReference type="STRING" id="658057.SAMN04488032_103222"/>
<evidence type="ECO:0000259" key="2">
    <source>
        <dbReference type="Pfam" id="PF00561"/>
    </source>
</evidence>
<dbReference type="OrthoDB" id="9793083at2"/>
<dbReference type="EC" id="3.1.1.24" evidence="3"/>
<dbReference type="InterPro" id="IPR000073">
    <property type="entry name" value="AB_hydrolase_1"/>
</dbReference>
<name>A0A1Y5SEN5_9RHOB</name>
<dbReference type="GO" id="GO:0016020">
    <property type="term" value="C:membrane"/>
    <property type="evidence" value="ECO:0007669"/>
    <property type="project" value="TreeGrafter"/>
</dbReference>
<protein>
    <submittedName>
        <fullName evidence="3">3-oxoadipate enol-lactonase 2</fullName>
        <ecNumber evidence="3">3.1.1.24</ecNumber>
    </submittedName>
</protein>
<evidence type="ECO:0000313" key="4">
    <source>
        <dbReference type="Proteomes" id="UP000193307"/>
    </source>
</evidence>
<evidence type="ECO:0000256" key="1">
    <source>
        <dbReference type="ARBA" id="ARBA00022801"/>
    </source>
</evidence>
<dbReference type="Gene3D" id="3.40.50.1820">
    <property type="entry name" value="alpha/beta hydrolase"/>
    <property type="match status" value="1"/>
</dbReference>
<keyword evidence="1 3" id="KW-0378">Hydrolase</keyword>
<dbReference type="PRINTS" id="PR00111">
    <property type="entry name" value="ABHYDROLASE"/>
</dbReference>
<dbReference type="PANTHER" id="PTHR43798">
    <property type="entry name" value="MONOACYLGLYCEROL LIPASE"/>
    <property type="match status" value="1"/>
</dbReference>
<proteinExistence type="predicted"/>
<dbReference type="SUPFAM" id="SSF53474">
    <property type="entry name" value="alpha/beta-Hydrolases"/>
    <property type="match status" value="1"/>
</dbReference>
<dbReference type="InterPro" id="IPR050266">
    <property type="entry name" value="AB_hydrolase_sf"/>
</dbReference>
<dbReference type="InterPro" id="IPR029058">
    <property type="entry name" value="AB_hydrolase_fold"/>
</dbReference>
<gene>
    <name evidence="3" type="primary">catD_1</name>
    <name evidence="3" type="ORF">PAM7971_01774</name>
</gene>
<sequence length="261" mass="28348">MRVEVSDITFNILDDGPKDAPAVVFIHPLGTSLRIWDDVCAQMPKTLRLIRYDTRGHGASDVPPAPYSMGQLIRDAEQILDHLNIKDCVCVGAGLGGLIAQGLAVKRLDQIRAMVLCGTAAKIGIPAQWAKRIQQIETKGLPSMAPTLSALNFGRATQNTPLAQFWANALAYSDPIGYNATCTAISGTDFYTPTSGLRLPTLGLCGIDDRVTPPDLMRETIDLIPGARFELLRRSGHFPMIETPDAFAAHLNTFLREISHA</sequence>
<evidence type="ECO:0000313" key="3">
    <source>
        <dbReference type="EMBL" id="SLN39034.1"/>
    </source>
</evidence>
<dbReference type="PANTHER" id="PTHR43798:SF31">
    <property type="entry name" value="AB HYDROLASE SUPERFAMILY PROTEIN YCLE"/>
    <property type="match status" value="1"/>
</dbReference>
<feature type="domain" description="AB hydrolase-1" evidence="2">
    <location>
        <begin position="21"/>
        <end position="243"/>
    </location>
</feature>
<organism evidence="3 4">
    <name type="scientific">Pacificibacter marinus</name>
    <dbReference type="NCBI Taxonomy" id="658057"/>
    <lineage>
        <taxon>Bacteria</taxon>
        <taxon>Pseudomonadati</taxon>
        <taxon>Pseudomonadota</taxon>
        <taxon>Alphaproteobacteria</taxon>
        <taxon>Rhodobacterales</taxon>
        <taxon>Roseobacteraceae</taxon>
        <taxon>Pacificibacter</taxon>
    </lineage>
</organism>
<dbReference type="AlphaFoldDB" id="A0A1Y5SEN5"/>
<keyword evidence="4" id="KW-1185">Reference proteome</keyword>
<dbReference type="GO" id="GO:0047570">
    <property type="term" value="F:3-oxoadipate enol-lactonase activity"/>
    <property type="evidence" value="ECO:0007669"/>
    <property type="project" value="UniProtKB-EC"/>
</dbReference>
<dbReference type="Pfam" id="PF00561">
    <property type="entry name" value="Abhydrolase_1"/>
    <property type="match status" value="1"/>
</dbReference>
<accession>A0A1Y5SEN5</accession>